<evidence type="ECO:0000256" key="1">
    <source>
        <dbReference type="ARBA" id="ARBA00023015"/>
    </source>
</evidence>
<dbReference type="GO" id="GO:0043565">
    <property type="term" value="F:sequence-specific DNA binding"/>
    <property type="evidence" value="ECO:0007669"/>
    <property type="project" value="InterPro"/>
</dbReference>
<evidence type="ECO:0000313" key="7">
    <source>
        <dbReference type="Proteomes" id="UP000187941"/>
    </source>
</evidence>
<feature type="transmembrane region" description="Helical" evidence="4">
    <location>
        <begin position="211"/>
        <end position="229"/>
    </location>
</feature>
<protein>
    <recommendedName>
        <fullName evidence="5">HTH araC/xylS-type domain-containing protein</fullName>
    </recommendedName>
</protein>
<dbReference type="SMART" id="SM00342">
    <property type="entry name" value="HTH_ARAC"/>
    <property type="match status" value="1"/>
</dbReference>
<keyword evidence="2" id="KW-0238">DNA-binding</keyword>
<evidence type="ECO:0000313" key="6">
    <source>
        <dbReference type="EMBL" id="AQG81323.1"/>
    </source>
</evidence>
<dbReference type="STRING" id="1178516.AWR27_19565"/>
<dbReference type="GO" id="GO:0003700">
    <property type="term" value="F:DNA-binding transcription factor activity"/>
    <property type="evidence" value="ECO:0007669"/>
    <property type="project" value="InterPro"/>
</dbReference>
<dbReference type="InterPro" id="IPR018060">
    <property type="entry name" value="HTH_AraC"/>
</dbReference>
<keyword evidence="4" id="KW-0812">Transmembrane</keyword>
<reference evidence="6 7" key="1">
    <citation type="submission" date="2016-01" db="EMBL/GenBank/DDBJ databases">
        <authorList>
            <person name="Oliw E.H."/>
        </authorList>
    </citation>
    <scope>NUCLEOTIDE SEQUENCE [LARGE SCALE GENOMIC DNA]</scope>
    <source>
        <strain evidence="6 7">DY10</strain>
    </source>
</reference>
<evidence type="ECO:0000256" key="2">
    <source>
        <dbReference type="ARBA" id="ARBA00023125"/>
    </source>
</evidence>
<dbReference type="AlphaFoldDB" id="A0A1P9X154"/>
<keyword evidence="4" id="KW-0472">Membrane</keyword>
<dbReference type="Proteomes" id="UP000187941">
    <property type="component" value="Chromosome"/>
</dbReference>
<accession>A0A1P9X154</accession>
<dbReference type="OrthoDB" id="5492415at2"/>
<dbReference type="InterPro" id="IPR009057">
    <property type="entry name" value="Homeodomain-like_sf"/>
</dbReference>
<evidence type="ECO:0000256" key="3">
    <source>
        <dbReference type="ARBA" id="ARBA00023163"/>
    </source>
</evidence>
<dbReference type="PANTHER" id="PTHR43280:SF29">
    <property type="entry name" value="ARAC-FAMILY TRANSCRIPTIONAL REGULATOR"/>
    <property type="match status" value="1"/>
</dbReference>
<keyword evidence="7" id="KW-1185">Reference proteome</keyword>
<feature type="transmembrane region" description="Helical" evidence="4">
    <location>
        <begin position="66"/>
        <end position="85"/>
    </location>
</feature>
<feature type="transmembrane region" description="Helical" evidence="4">
    <location>
        <begin position="37"/>
        <end position="60"/>
    </location>
</feature>
<evidence type="ECO:0000256" key="4">
    <source>
        <dbReference type="SAM" id="Phobius"/>
    </source>
</evidence>
<dbReference type="KEGG" id="smon:AWR27_19565"/>
<dbReference type="RefSeq" id="WP_077132786.1">
    <property type="nucleotide sequence ID" value="NZ_CP014263.1"/>
</dbReference>
<feature type="transmembrane region" description="Helical" evidence="4">
    <location>
        <begin position="140"/>
        <end position="163"/>
    </location>
</feature>
<sequence length="381" mass="43627">MSFNFTDILLCFTIFQLLFVSLFLFSLDRGKRVSNGLLGGFFLSFGLNLLDALLLLKGVYFAYPAWGLWGTNMALLFGPLLYLHTQSVIYRDFRLKFYHIAHALPFFLLTGFMLFGFHSLSAGQQQQMLRTIIAEQLPRTFYLGTAFIFCHFITYLTVSLRLIRRYRHTLVNQFSAVQNKNLNWLASTILFFLMFVGLSSLRSVIVQTPLARHQWLILAGLLLALLWFINRFLLKALRSPDLFAGLTTDQLAESDRPASLPATDHAPLLEQLATYMQVQQPYLEPELTLDDLARQLNVRPKALSTALNEGLGQHFFDYINRYRVDAAKHLLTNSPDPKLTVLEVMYQVGFNSKSSFNTLFRKYTGQTPSAFRKSIISRSTL</sequence>
<feature type="transmembrane region" description="Helical" evidence="4">
    <location>
        <begin position="6"/>
        <end position="25"/>
    </location>
</feature>
<gene>
    <name evidence="6" type="ORF">AWR27_19565</name>
</gene>
<keyword evidence="3" id="KW-0804">Transcription</keyword>
<keyword evidence="4" id="KW-1133">Transmembrane helix</keyword>
<dbReference type="SUPFAM" id="SSF46689">
    <property type="entry name" value="Homeodomain-like"/>
    <property type="match status" value="1"/>
</dbReference>
<feature type="transmembrane region" description="Helical" evidence="4">
    <location>
        <begin position="97"/>
        <end position="120"/>
    </location>
</feature>
<name>A0A1P9X154_9BACT</name>
<dbReference type="PROSITE" id="PS01124">
    <property type="entry name" value="HTH_ARAC_FAMILY_2"/>
    <property type="match status" value="1"/>
</dbReference>
<evidence type="ECO:0000259" key="5">
    <source>
        <dbReference type="PROSITE" id="PS01124"/>
    </source>
</evidence>
<proteinExistence type="predicted"/>
<feature type="transmembrane region" description="Helical" evidence="4">
    <location>
        <begin position="184"/>
        <end position="205"/>
    </location>
</feature>
<dbReference type="PANTHER" id="PTHR43280">
    <property type="entry name" value="ARAC-FAMILY TRANSCRIPTIONAL REGULATOR"/>
    <property type="match status" value="1"/>
</dbReference>
<dbReference type="EMBL" id="CP014263">
    <property type="protein sequence ID" value="AQG81323.1"/>
    <property type="molecule type" value="Genomic_DNA"/>
</dbReference>
<dbReference type="PRINTS" id="PR00032">
    <property type="entry name" value="HTHARAC"/>
</dbReference>
<keyword evidence="1" id="KW-0805">Transcription regulation</keyword>
<dbReference type="Pfam" id="PF12833">
    <property type="entry name" value="HTH_18"/>
    <property type="match status" value="1"/>
</dbReference>
<dbReference type="Gene3D" id="1.10.10.60">
    <property type="entry name" value="Homeodomain-like"/>
    <property type="match status" value="2"/>
</dbReference>
<feature type="domain" description="HTH araC/xylS-type" evidence="5">
    <location>
        <begin position="270"/>
        <end position="374"/>
    </location>
</feature>
<dbReference type="InterPro" id="IPR020449">
    <property type="entry name" value="Tscrpt_reg_AraC-type_HTH"/>
</dbReference>
<organism evidence="6 7">
    <name type="scientific">Spirosoma montaniterrae</name>
    <dbReference type="NCBI Taxonomy" id="1178516"/>
    <lineage>
        <taxon>Bacteria</taxon>
        <taxon>Pseudomonadati</taxon>
        <taxon>Bacteroidota</taxon>
        <taxon>Cytophagia</taxon>
        <taxon>Cytophagales</taxon>
        <taxon>Cytophagaceae</taxon>
        <taxon>Spirosoma</taxon>
    </lineage>
</organism>